<proteinExistence type="predicted"/>
<evidence type="ECO:0008006" key="5">
    <source>
        <dbReference type="Google" id="ProtNLM"/>
    </source>
</evidence>
<evidence type="ECO:0000313" key="3">
    <source>
        <dbReference type="EMBL" id="KAK4549707.1"/>
    </source>
</evidence>
<dbReference type="Proteomes" id="UP001324427">
    <property type="component" value="Unassembled WGS sequence"/>
</dbReference>
<keyword evidence="2" id="KW-0812">Transmembrane</keyword>
<reference evidence="3 4" key="1">
    <citation type="submission" date="2021-11" db="EMBL/GenBank/DDBJ databases">
        <title>Black yeast isolated from Biological Soil Crust.</title>
        <authorList>
            <person name="Kurbessoian T."/>
        </authorList>
    </citation>
    <scope>NUCLEOTIDE SEQUENCE [LARGE SCALE GENOMIC DNA]</scope>
    <source>
        <strain evidence="3 4">CCFEE 5522</strain>
    </source>
</reference>
<keyword evidence="4" id="KW-1185">Reference proteome</keyword>
<feature type="transmembrane region" description="Helical" evidence="2">
    <location>
        <begin position="117"/>
        <end position="143"/>
    </location>
</feature>
<organism evidence="3 4">
    <name type="scientific">Oleoguttula mirabilis</name>
    <dbReference type="NCBI Taxonomy" id="1507867"/>
    <lineage>
        <taxon>Eukaryota</taxon>
        <taxon>Fungi</taxon>
        <taxon>Dikarya</taxon>
        <taxon>Ascomycota</taxon>
        <taxon>Pezizomycotina</taxon>
        <taxon>Dothideomycetes</taxon>
        <taxon>Dothideomycetidae</taxon>
        <taxon>Mycosphaerellales</taxon>
        <taxon>Teratosphaeriaceae</taxon>
        <taxon>Oleoguttula</taxon>
    </lineage>
</organism>
<feature type="region of interest" description="Disordered" evidence="1">
    <location>
        <begin position="148"/>
        <end position="170"/>
    </location>
</feature>
<evidence type="ECO:0000256" key="2">
    <source>
        <dbReference type="SAM" id="Phobius"/>
    </source>
</evidence>
<protein>
    <recommendedName>
        <fullName evidence="5">Fucose-specific lectin</fullName>
    </recommendedName>
</protein>
<feature type="compositionally biased region" description="Low complexity" evidence="1">
    <location>
        <begin position="158"/>
        <end position="169"/>
    </location>
</feature>
<sequence>MSNTPNRKMETDAKYSILDQSGLEVARPYEGPEVVPDSGGPLERRSSLNQLDSIGEHVTNKQNYGNYYIDNDLVAAPVYSDEADPSYINSNTKEPQVEAQRLHQPRETRRYCGLRKAILLALLVTSMVVVVAAVLGGVLGTLLTRRKPSPAPGEINATNSTSLNSSLSSVGPLQARSNSGLAATVSADGSGRLFAYYQDLDGRIIENSYFGGSWTLEDRSKVNESVVTTNATAGSALAAVSYTLNSSIVRQLFFIDAYGMLRTTNSSMTPGTVALEWSTPVAVSSDIVSADSTVGLAACVDHNGMSGIRVYYGSSSGGIQEVGWQFDTDPGWTMWNFFNESDPTSGVACVTYDANDEREGYINVYMRNTTTGVVQQSYWDYSKSDGWRCG</sequence>
<dbReference type="Gene3D" id="2.120.10.70">
    <property type="entry name" value="Fucose-specific lectin"/>
    <property type="match status" value="1"/>
</dbReference>
<comment type="caution">
    <text evidence="3">The sequence shown here is derived from an EMBL/GenBank/DDBJ whole genome shotgun (WGS) entry which is preliminary data.</text>
</comment>
<dbReference type="EMBL" id="JAVFHQ010000003">
    <property type="protein sequence ID" value="KAK4549707.1"/>
    <property type="molecule type" value="Genomic_DNA"/>
</dbReference>
<evidence type="ECO:0000313" key="4">
    <source>
        <dbReference type="Proteomes" id="UP001324427"/>
    </source>
</evidence>
<keyword evidence="2" id="KW-1133">Transmembrane helix</keyword>
<evidence type="ECO:0000256" key="1">
    <source>
        <dbReference type="SAM" id="MobiDB-lite"/>
    </source>
</evidence>
<dbReference type="AlphaFoldDB" id="A0AAV9JXA2"/>
<keyword evidence="2" id="KW-0472">Membrane</keyword>
<gene>
    <name evidence="3" type="ORF">LTR36_005008</name>
</gene>
<name>A0AAV9JXA2_9PEZI</name>
<dbReference type="SUPFAM" id="SSF89372">
    <property type="entry name" value="Fucose-specific lectin"/>
    <property type="match status" value="1"/>
</dbReference>
<accession>A0AAV9JXA2</accession>